<reference evidence="3 4" key="1">
    <citation type="submission" date="2024-02" db="EMBL/GenBank/DDBJ databases">
        <title>Whole genome sequencing of Parabacteroides sp. AD58.</title>
        <authorList>
            <person name="Chaplin A.V."/>
            <person name="Pikina A.P."/>
            <person name="Sokolova S.R."/>
            <person name="Korostin D.O."/>
            <person name="Efimov B.A."/>
        </authorList>
    </citation>
    <scope>NUCLEOTIDE SEQUENCE [LARGE SCALE GENOMIC DNA]</scope>
    <source>
        <strain evidence="3 4">AD58</strain>
    </source>
</reference>
<dbReference type="RefSeq" id="WP_251967506.1">
    <property type="nucleotide sequence ID" value="NZ_CP146284.1"/>
</dbReference>
<keyword evidence="2" id="KW-0732">Signal</keyword>
<feature type="chain" id="PRO_5045663740" description="Lipoprotein" evidence="2">
    <location>
        <begin position="27"/>
        <end position="59"/>
    </location>
</feature>
<keyword evidence="4" id="KW-1185">Reference proteome</keyword>
<evidence type="ECO:0000256" key="1">
    <source>
        <dbReference type="SAM" id="MobiDB-lite"/>
    </source>
</evidence>
<proteinExistence type="predicted"/>
<protein>
    <recommendedName>
        <fullName evidence="5">Lipoprotein</fullName>
    </recommendedName>
</protein>
<evidence type="ECO:0000256" key="2">
    <source>
        <dbReference type="SAM" id="SignalP"/>
    </source>
</evidence>
<evidence type="ECO:0008006" key="5">
    <source>
        <dbReference type="Google" id="ProtNLM"/>
    </source>
</evidence>
<evidence type="ECO:0000313" key="4">
    <source>
        <dbReference type="Proteomes" id="UP001320603"/>
    </source>
</evidence>
<name>A0ABZ2IJI8_9BACT</name>
<dbReference type="Proteomes" id="UP001320603">
    <property type="component" value="Chromosome"/>
</dbReference>
<feature type="compositionally biased region" description="Basic residues" evidence="1">
    <location>
        <begin position="22"/>
        <end position="53"/>
    </location>
</feature>
<evidence type="ECO:0000313" key="3">
    <source>
        <dbReference type="EMBL" id="WWV66216.1"/>
    </source>
</evidence>
<accession>A0ABZ2IJI8</accession>
<dbReference type="PROSITE" id="PS51257">
    <property type="entry name" value="PROKAR_LIPOPROTEIN"/>
    <property type="match status" value="1"/>
</dbReference>
<gene>
    <name evidence="3" type="ORF">NEE14_014735</name>
</gene>
<dbReference type="EMBL" id="CP146284">
    <property type="protein sequence ID" value="WWV66216.1"/>
    <property type="molecule type" value="Genomic_DNA"/>
</dbReference>
<organism evidence="3 4">
    <name type="scientific">Parabacteroides absconsus</name>
    <dbReference type="NCBI Taxonomy" id="2951805"/>
    <lineage>
        <taxon>Bacteria</taxon>
        <taxon>Pseudomonadati</taxon>
        <taxon>Bacteroidota</taxon>
        <taxon>Bacteroidia</taxon>
        <taxon>Bacteroidales</taxon>
        <taxon>Tannerellaceae</taxon>
        <taxon>Parabacteroides</taxon>
    </lineage>
</organism>
<feature type="signal peptide" evidence="2">
    <location>
        <begin position="1"/>
        <end position="26"/>
    </location>
</feature>
<feature type="region of interest" description="Disordered" evidence="1">
    <location>
        <begin position="21"/>
        <end position="59"/>
    </location>
</feature>
<sequence length="59" mass="6814">MKKLLYILCAAIVSMGLSSCSVHHHAHKPPKPPKHHHKAPKPHKGPKPPKHKHDTYYRW</sequence>